<name>D7VKG1_SPHSI</name>
<evidence type="ECO:0000313" key="3">
    <source>
        <dbReference type="Proteomes" id="UP000006258"/>
    </source>
</evidence>
<sequence length="122" mass="14139">MDKDAVLIHIPQKNISIFSKYFFSICRGHRERGVYALGCVVKVWKQWEGCYKKRELVLAPSVDSYCCFADSFTLQQAPLEHPQPPLDEPFILRYRKITAAIKTTAIILYCIISFVIIVYFKS</sequence>
<keyword evidence="3" id="KW-1185">Reference proteome</keyword>
<evidence type="ECO:0000313" key="2">
    <source>
        <dbReference type="EMBL" id="EFK58763.1"/>
    </source>
</evidence>
<keyword evidence="1" id="KW-0472">Membrane</keyword>
<dbReference type="AlphaFoldDB" id="D7VKG1"/>
<reference evidence="2" key="1">
    <citation type="submission" date="2010-07" db="EMBL/GenBank/DDBJ databases">
        <authorList>
            <person name="Muzny D."/>
            <person name="Qin X."/>
            <person name="Buhay C."/>
            <person name="Dugan-Rocha S."/>
            <person name="Ding Y."/>
            <person name="Chen G."/>
            <person name="Hawes A."/>
            <person name="Holder M."/>
            <person name="Jhangiani S."/>
            <person name="Johnson A."/>
            <person name="Khan Z."/>
            <person name="Li Z."/>
            <person name="Liu W."/>
            <person name="Liu X."/>
            <person name="Perez L."/>
            <person name="Shen H."/>
            <person name="Wang Q."/>
            <person name="Watt J."/>
            <person name="Xi L."/>
            <person name="Xin Y."/>
            <person name="Zhou J."/>
            <person name="Deng J."/>
            <person name="Jiang H."/>
            <person name="Liu Y."/>
            <person name="Qu J."/>
            <person name="Song X.-Z."/>
            <person name="Zhang L."/>
            <person name="Villasana D."/>
            <person name="Johnson A."/>
            <person name="Liu J."/>
            <person name="Liyanage D."/>
            <person name="Lorensuhewa L."/>
            <person name="Robinson T."/>
            <person name="Song A."/>
            <person name="Song B.-B."/>
            <person name="Dinh H."/>
            <person name="Thornton R."/>
            <person name="Coyle M."/>
            <person name="Francisco L."/>
            <person name="Jackson L."/>
            <person name="Javaid M."/>
            <person name="Korchina V."/>
            <person name="Kovar C."/>
            <person name="Mata R."/>
            <person name="Mathew T."/>
            <person name="Ngo R."/>
            <person name="Nguyen L."/>
            <person name="Nguyen N."/>
            <person name="Okwuonu G."/>
            <person name="Ongeri F."/>
            <person name="Pham C."/>
            <person name="Simmons D."/>
            <person name="Wilczek-Boney K."/>
            <person name="Hale W."/>
            <person name="Jakkamsetti A."/>
            <person name="Pham P."/>
            <person name="Ruth R."/>
            <person name="San Lucas F."/>
            <person name="Warren J."/>
            <person name="Zhang J."/>
            <person name="Zhao Z."/>
            <person name="Zhou C."/>
            <person name="Zhu D."/>
            <person name="Lee S."/>
            <person name="Bess C."/>
            <person name="Blankenburg K."/>
            <person name="Forbes L."/>
            <person name="Fu Q."/>
            <person name="Gubbala S."/>
            <person name="Hirani K."/>
            <person name="Jayaseelan J.C."/>
            <person name="Lara F."/>
            <person name="Munidasa M."/>
            <person name="Palculict T."/>
            <person name="Patil S."/>
            <person name="Pu L.-L."/>
            <person name="Saada N."/>
            <person name="Tang L."/>
            <person name="Weissenberger G."/>
            <person name="Zhu Y."/>
            <person name="Hemphill L."/>
            <person name="Shang Y."/>
            <person name="Youmans B."/>
            <person name="Ayvaz T."/>
            <person name="Ross M."/>
            <person name="Santibanez J."/>
            <person name="Aqrawi P."/>
            <person name="Gross S."/>
            <person name="Joshi V."/>
            <person name="Fowler G."/>
            <person name="Nazareth L."/>
            <person name="Reid J."/>
            <person name="Worley K."/>
            <person name="Petrosino J."/>
            <person name="Highlander S."/>
            <person name="Gibbs R."/>
        </authorList>
    </citation>
    <scope>NUCLEOTIDE SEQUENCE [LARGE SCALE GENOMIC DNA]</scope>
    <source>
        <strain evidence="2">ATCC 33861</strain>
    </source>
</reference>
<keyword evidence="1" id="KW-0812">Transmembrane</keyword>
<feature type="transmembrane region" description="Helical" evidence="1">
    <location>
        <begin position="99"/>
        <end position="120"/>
    </location>
</feature>
<gene>
    <name evidence="2" type="ORF">HMPREF0766_11480</name>
</gene>
<protein>
    <submittedName>
        <fullName evidence="2">Uncharacterized protein</fullName>
    </submittedName>
</protein>
<dbReference type="Proteomes" id="UP000006258">
    <property type="component" value="Unassembled WGS sequence"/>
</dbReference>
<dbReference type="HOGENOM" id="CLU_2025262_0_0_10"/>
<dbReference type="STRING" id="525373.HMPREF0766_11480"/>
<comment type="caution">
    <text evidence="2">The sequence shown here is derived from an EMBL/GenBank/DDBJ whole genome shotgun (WGS) entry which is preliminary data.</text>
</comment>
<dbReference type="EMBL" id="ACHA02000005">
    <property type="protein sequence ID" value="EFK58763.1"/>
    <property type="molecule type" value="Genomic_DNA"/>
</dbReference>
<evidence type="ECO:0000256" key="1">
    <source>
        <dbReference type="SAM" id="Phobius"/>
    </source>
</evidence>
<keyword evidence="1" id="KW-1133">Transmembrane helix</keyword>
<proteinExistence type="predicted"/>
<accession>D7VKG1</accession>
<organism evidence="2 3">
    <name type="scientific">Sphingobacterium spiritivorum ATCC 33861</name>
    <dbReference type="NCBI Taxonomy" id="525373"/>
    <lineage>
        <taxon>Bacteria</taxon>
        <taxon>Pseudomonadati</taxon>
        <taxon>Bacteroidota</taxon>
        <taxon>Sphingobacteriia</taxon>
        <taxon>Sphingobacteriales</taxon>
        <taxon>Sphingobacteriaceae</taxon>
        <taxon>Sphingobacterium</taxon>
    </lineage>
</organism>